<dbReference type="Pfam" id="PF20866">
    <property type="entry name" value="MdcG_N"/>
    <property type="match status" value="1"/>
</dbReference>
<evidence type="ECO:0000256" key="2">
    <source>
        <dbReference type="ARBA" id="ARBA00022695"/>
    </source>
</evidence>
<proteinExistence type="predicted"/>
<keyword evidence="1" id="KW-0808">Transferase</keyword>
<dbReference type="RefSeq" id="WP_349277978.1">
    <property type="nucleotide sequence ID" value="NZ_CBCSCU010000009.1"/>
</dbReference>
<dbReference type="InterPro" id="IPR049180">
    <property type="entry name" value="MdcG_C"/>
</dbReference>
<evidence type="ECO:0000259" key="3">
    <source>
        <dbReference type="Pfam" id="PF10620"/>
    </source>
</evidence>
<dbReference type="EMBL" id="CP157675">
    <property type="protein sequence ID" value="XBP69395.1"/>
    <property type="molecule type" value="Genomic_DNA"/>
</dbReference>
<reference evidence="5" key="1">
    <citation type="submission" date="2024-05" db="EMBL/GenBank/DDBJ databases">
        <authorList>
            <person name="Bunk B."/>
            <person name="Swiderski J."/>
            <person name="Sproer C."/>
            <person name="Thiel V."/>
        </authorList>
    </citation>
    <scope>NUCLEOTIDE SEQUENCE</scope>
    <source>
        <strain evidence="5">DSM 17735</strain>
    </source>
</reference>
<accession>A0AAU7LP74</accession>
<organism evidence="5">
    <name type="scientific">Polaromonas hydrogenivorans</name>
    <dbReference type="NCBI Taxonomy" id="335476"/>
    <lineage>
        <taxon>Bacteria</taxon>
        <taxon>Pseudomonadati</taxon>
        <taxon>Pseudomonadota</taxon>
        <taxon>Betaproteobacteria</taxon>
        <taxon>Burkholderiales</taxon>
        <taxon>Comamonadaceae</taxon>
        <taxon>Polaromonas</taxon>
    </lineage>
</organism>
<gene>
    <name evidence="5" type="ORF">ABLV49_16075</name>
</gene>
<dbReference type="GO" id="GO:0016779">
    <property type="term" value="F:nucleotidyltransferase activity"/>
    <property type="evidence" value="ECO:0007669"/>
    <property type="project" value="UniProtKB-KW"/>
</dbReference>
<feature type="domain" description="Phosphoribosyl-dephospho-CoA transferase MdcG C-terminal" evidence="3">
    <location>
        <begin position="99"/>
        <end position="212"/>
    </location>
</feature>
<evidence type="ECO:0000313" key="5">
    <source>
        <dbReference type="EMBL" id="XBP69395.1"/>
    </source>
</evidence>
<dbReference type="NCBIfam" id="TIGR03135">
    <property type="entry name" value="malonate_mdcG"/>
    <property type="match status" value="1"/>
</dbReference>
<evidence type="ECO:0000259" key="4">
    <source>
        <dbReference type="Pfam" id="PF20866"/>
    </source>
</evidence>
<name>A0AAU7LP74_9BURK</name>
<dbReference type="InterPro" id="IPR017557">
    <property type="entry name" value="Holo-ACP_synthase"/>
</dbReference>
<feature type="domain" description="Phosphoribosyl-dephospho-CoA transferase MdcG N-terminal" evidence="4">
    <location>
        <begin position="12"/>
        <end position="86"/>
    </location>
</feature>
<sequence length="231" mass="24156">MVSAPAGVAGHRPHDLLWPERASSLIISGPPPPWATPAWLAVAPVVVRRATLADPAQVPVGLRGSTRSERCAARLPARHVVRVLKPEEIARSAAGSARVRESPLACLQALARLGPALDALPLAWGVTGSVGFSLASGFDVLRAGSDLDLILRAPLAAGADALRAVARLLRDLDARVDAQVETPFGAFALQEWVRTGGPVLLKTSRGPVLTDDAWSSPDAAFFDAACRPMPA</sequence>
<dbReference type="NCBIfam" id="NF002332">
    <property type="entry name" value="PRK01293.1"/>
    <property type="match status" value="1"/>
</dbReference>
<dbReference type="AlphaFoldDB" id="A0AAU7LP74"/>
<protein>
    <submittedName>
        <fullName evidence="5">Malonate decarboxylase holo-ACP synthase</fullName>
    </submittedName>
</protein>
<keyword evidence="2" id="KW-0548">Nucleotidyltransferase</keyword>
<evidence type="ECO:0000256" key="1">
    <source>
        <dbReference type="ARBA" id="ARBA00022679"/>
    </source>
</evidence>
<dbReference type="InterPro" id="IPR048903">
    <property type="entry name" value="MdcG_N"/>
</dbReference>
<dbReference type="Pfam" id="PF10620">
    <property type="entry name" value="MdcG"/>
    <property type="match status" value="1"/>
</dbReference>